<dbReference type="EMBL" id="JAUSUT010000001">
    <property type="protein sequence ID" value="MDQ0382435.1"/>
    <property type="molecule type" value="Genomic_DNA"/>
</dbReference>
<feature type="region of interest" description="Disordered" evidence="1">
    <location>
        <begin position="67"/>
        <end position="91"/>
    </location>
</feature>
<accession>A0ABU0F5V3</accession>
<proteinExistence type="predicted"/>
<evidence type="ECO:0000313" key="2">
    <source>
        <dbReference type="EMBL" id="MDQ0382435.1"/>
    </source>
</evidence>
<gene>
    <name evidence="2" type="ORF">FB470_006429</name>
</gene>
<feature type="compositionally biased region" description="Basic and acidic residues" evidence="1">
    <location>
        <begin position="71"/>
        <end position="88"/>
    </location>
</feature>
<keyword evidence="3" id="KW-1185">Reference proteome</keyword>
<dbReference type="Proteomes" id="UP001229651">
    <property type="component" value="Unassembled WGS sequence"/>
</dbReference>
<comment type="caution">
    <text evidence="2">The sequence shown here is derived from an EMBL/GenBank/DDBJ whole genome shotgun (WGS) entry which is preliminary data.</text>
</comment>
<evidence type="ECO:0000256" key="1">
    <source>
        <dbReference type="SAM" id="MobiDB-lite"/>
    </source>
</evidence>
<evidence type="ECO:0000313" key="3">
    <source>
        <dbReference type="Proteomes" id="UP001229651"/>
    </source>
</evidence>
<name>A0ABU0F5V3_9PSEU</name>
<protein>
    <submittedName>
        <fullName evidence="2">Uncharacterized protein</fullName>
    </submittedName>
</protein>
<reference evidence="2 3" key="1">
    <citation type="submission" date="2023-07" db="EMBL/GenBank/DDBJ databases">
        <title>Sequencing the genomes of 1000 actinobacteria strains.</title>
        <authorList>
            <person name="Klenk H.-P."/>
        </authorList>
    </citation>
    <scope>NUCLEOTIDE SEQUENCE [LARGE SCALE GENOMIC DNA]</scope>
    <source>
        <strain evidence="2 3">DSM 45805</strain>
    </source>
</reference>
<dbReference type="RefSeq" id="WP_306997622.1">
    <property type="nucleotide sequence ID" value="NZ_JAUSUT010000001.1"/>
</dbReference>
<organism evidence="2 3">
    <name type="scientific">Amycolatopsis thermophila</name>
    <dbReference type="NCBI Taxonomy" id="206084"/>
    <lineage>
        <taxon>Bacteria</taxon>
        <taxon>Bacillati</taxon>
        <taxon>Actinomycetota</taxon>
        <taxon>Actinomycetes</taxon>
        <taxon>Pseudonocardiales</taxon>
        <taxon>Pseudonocardiaceae</taxon>
        <taxon>Amycolatopsis</taxon>
    </lineage>
</organism>
<sequence>MTDAVTLSRDEYERLTLDAGRWRYLADCPATAEHLLVLVAERLHWEQRRDQVQTSHAISAAEAWGQVANRPTHDELERRRNHYDRPPRTPEQIRAQAAWSWRRFERQIQEAA</sequence>